<dbReference type="EMBL" id="FUKM01000017">
    <property type="protein sequence ID" value="SJN11146.1"/>
    <property type="molecule type" value="Genomic_DNA"/>
</dbReference>
<evidence type="ECO:0000259" key="1">
    <source>
        <dbReference type="Pfam" id="PF08239"/>
    </source>
</evidence>
<reference evidence="2 3" key="1">
    <citation type="submission" date="2017-02" db="EMBL/GenBank/DDBJ databases">
        <authorList>
            <person name="Dridi B."/>
        </authorList>
    </citation>
    <scope>NUCLEOTIDE SEQUENCE [LARGE SCALE GENOMIC DNA]</scope>
    <source>
        <strain evidence="2 3">JB380</strain>
    </source>
</reference>
<proteinExistence type="predicted"/>
<dbReference type="RefSeq" id="WP_087106857.1">
    <property type="nucleotide sequence ID" value="NZ_FUKM01000017.1"/>
</dbReference>
<dbReference type="Proteomes" id="UP000196331">
    <property type="component" value="Unassembled WGS sequence"/>
</dbReference>
<organism evidence="2 3">
    <name type="scientific">Halomonas citrativorans</name>
    <dbReference type="NCBI Taxonomy" id="2742612"/>
    <lineage>
        <taxon>Bacteria</taxon>
        <taxon>Pseudomonadati</taxon>
        <taxon>Pseudomonadota</taxon>
        <taxon>Gammaproteobacteria</taxon>
        <taxon>Oceanospirillales</taxon>
        <taxon>Halomonadaceae</taxon>
        <taxon>Halomonas</taxon>
    </lineage>
</organism>
<dbReference type="AlphaFoldDB" id="A0A1R4HUL5"/>
<dbReference type="Pfam" id="PF08239">
    <property type="entry name" value="SH3_3"/>
    <property type="match status" value="1"/>
</dbReference>
<evidence type="ECO:0000313" key="2">
    <source>
        <dbReference type="EMBL" id="SJN11146.1"/>
    </source>
</evidence>
<dbReference type="InterPro" id="IPR003646">
    <property type="entry name" value="SH3-like_bac-type"/>
</dbReference>
<comment type="caution">
    <text evidence="2">The sequence shown here is derived from an EMBL/GenBank/DDBJ whole genome shotgun (WGS) entry which is preliminary data.</text>
</comment>
<accession>A0A1R4HUL5</accession>
<protein>
    <recommendedName>
        <fullName evidence="1">SH3b domain-containing protein</fullName>
    </recommendedName>
</protein>
<dbReference type="Gene3D" id="2.30.30.40">
    <property type="entry name" value="SH3 Domains"/>
    <property type="match status" value="1"/>
</dbReference>
<evidence type="ECO:0000313" key="3">
    <source>
        <dbReference type="Proteomes" id="UP000196331"/>
    </source>
</evidence>
<dbReference type="OrthoDB" id="6116583at2"/>
<feature type="domain" description="SH3b" evidence="1">
    <location>
        <begin position="265"/>
        <end position="320"/>
    </location>
</feature>
<sequence length="330" mass="38002">MNDYFNSPEFRAIMLAQESPLIRAARELGDSPLLRAAREMAESPLLKAVKEIEDSPLLRAAREIEDSPMLRMARILEESPLLRLAKELEESPIQRAIRELQESPLLRYAKEIEQSPSIRMMREIKDSSSYRIFEAIEDSSSLTAFRSISEQITQGYGALSFVDAFDLLIKESRIIKSGNLFESIDGISDDIIDRASKAPKGPLSSEFYLNVLLAFILFYLSQVSSKESEQRLLEKFSELEQAVVSQMEMDSQDDKRYKYFAVLTHLNLRAGPSIEHEVIVVLTPNLKVIFLGKEGEWFKIEYFDHIENVRREGWVDSRFVLLIDEWHSTR</sequence>
<gene>
    <name evidence="2" type="ORF">CZ787_05275</name>
</gene>
<name>A0A1R4HUL5_9GAMM</name>